<accession>A0A9D4UER6</accession>
<dbReference type="Proteomes" id="UP000886520">
    <property type="component" value="Chromosome 18"/>
</dbReference>
<gene>
    <name evidence="1" type="ORF">GOP47_0019230</name>
</gene>
<proteinExistence type="predicted"/>
<evidence type="ECO:0000313" key="2">
    <source>
        <dbReference type="Proteomes" id="UP000886520"/>
    </source>
</evidence>
<comment type="caution">
    <text evidence="1">The sequence shown here is derived from an EMBL/GenBank/DDBJ whole genome shotgun (WGS) entry which is preliminary data.</text>
</comment>
<keyword evidence="2" id="KW-1185">Reference proteome</keyword>
<protein>
    <submittedName>
        <fullName evidence="1">Uncharacterized protein</fullName>
    </submittedName>
</protein>
<reference evidence="1" key="1">
    <citation type="submission" date="2021-01" db="EMBL/GenBank/DDBJ databases">
        <title>Adiantum capillus-veneris genome.</title>
        <authorList>
            <person name="Fang Y."/>
            <person name="Liao Q."/>
        </authorList>
    </citation>
    <scope>NUCLEOTIDE SEQUENCE</scope>
    <source>
        <strain evidence="1">H3</strain>
        <tissue evidence="1">Leaf</tissue>
    </source>
</reference>
<dbReference type="EMBL" id="JABFUD020000018">
    <property type="protein sequence ID" value="KAI5066606.1"/>
    <property type="molecule type" value="Genomic_DNA"/>
</dbReference>
<dbReference type="AlphaFoldDB" id="A0A9D4UER6"/>
<organism evidence="1 2">
    <name type="scientific">Adiantum capillus-veneris</name>
    <name type="common">Maidenhair fern</name>
    <dbReference type="NCBI Taxonomy" id="13818"/>
    <lineage>
        <taxon>Eukaryota</taxon>
        <taxon>Viridiplantae</taxon>
        <taxon>Streptophyta</taxon>
        <taxon>Embryophyta</taxon>
        <taxon>Tracheophyta</taxon>
        <taxon>Polypodiopsida</taxon>
        <taxon>Polypodiidae</taxon>
        <taxon>Polypodiales</taxon>
        <taxon>Pteridineae</taxon>
        <taxon>Pteridaceae</taxon>
        <taxon>Vittarioideae</taxon>
        <taxon>Adiantum</taxon>
    </lineage>
</organism>
<name>A0A9D4UER6_ADICA</name>
<sequence length="204" mass="23629">MSFMHKGSITTASHECYYIMVLIPMTDCLQTSLGGSTHTSCWSEKPHFASVENKPEFLGPAQVEHIPQSAHSKRRHPGQRAPQALFALYEVHHIWRKCRPRQCQAYVISSGETSLLLTYRKQPKASWTSQVGHVPQSVHSKRQHLGQEATPILFVLYEMHHIWHTCRPRQCQAQRFFSTTTGLQYYRESFWPHQHLGHHPQSVH</sequence>
<evidence type="ECO:0000313" key="1">
    <source>
        <dbReference type="EMBL" id="KAI5066606.1"/>
    </source>
</evidence>